<gene>
    <name evidence="1" type="ORF">IAA81_10870</name>
</gene>
<evidence type="ECO:0000313" key="2">
    <source>
        <dbReference type="Proteomes" id="UP000823638"/>
    </source>
</evidence>
<dbReference type="EMBL" id="JADIMM010000121">
    <property type="protein sequence ID" value="MBO8458706.1"/>
    <property type="molecule type" value="Genomic_DNA"/>
</dbReference>
<dbReference type="Proteomes" id="UP000823638">
    <property type="component" value="Unassembled WGS sequence"/>
</dbReference>
<reference evidence="1" key="2">
    <citation type="journal article" date="2021" name="PeerJ">
        <title>Extensive microbial diversity within the chicken gut microbiome revealed by metagenomics and culture.</title>
        <authorList>
            <person name="Gilroy R."/>
            <person name="Ravi A."/>
            <person name="Getino M."/>
            <person name="Pursley I."/>
            <person name="Horton D.L."/>
            <person name="Alikhan N.F."/>
            <person name="Baker D."/>
            <person name="Gharbi K."/>
            <person name="Hall N."/>
            <person name="Watson M."/>
            <person name="Adriaenssens E.M."/>
            <person name="Foster-Nyarko E."/>
            <person name="Jarju S."/>
            <person name="Secka A."/>
            <person name="Antonio M."/>
            <person name="Oren A."/>
            <person name="Chaudhuri R.R."/>
            <person name="La Ragione R."/>
            <person name="Hildebrand F."/>
            <person name="Pallen M.J."/>
        </authorList>
    </citation>
    <scope>NUCLEOTIDE SEQUENCE</scope>
    <source>
        <strain evidence="1">10532</strain>
    </source>
</reference>
<accession>A0A9D9HRA7</accession>
<evidence type="ECO:0000313" key="1">
    <source>
        <dbReference type="EMBL" id="MBO8458706.1"/>
    </source>
</evidence>
<sequence length="150" mass="17372">MDHAKFNDYEGFVEKFKPKKTTDDCYTPPEVYEVIKDWVCNRYGINPEIIVRPFYPGGDFENFNYPEGCLVLDNPPFSILAKIKRFYLEKEIKFFLFAPSLTLFSSPDLVKKICHIGVGADIVYENGAVVKTSFVKSTKYPKYLLLNLLF</sequence>
<organism evidence="1 2">
    <name type="scientific">Candidatus Gallitreponema excrementavium</name>
    <dbReference type="NCBI Taxonomy" id="2840840"/>
    <lineage>
        <taxon>Bacteria</taxon>
        <taxon>Pseudomonadati</taxon>
        <taxon>Spirochaetota</taxon>
        <taxon>Spirochaetia</taxon>
        <taxon>Spirochaetales</taxon>
        <taxon>Candidatus Gallitreponema</taxon>
    </lineage>
</organism>
<reference evidence="1" key="1">
    <citation type="submission" date="2020-10" db="EMBL/GenBank/DDBJ databases">
        <authorList>
            <person name="Gilroy R."/>
        </authorList>
    </citation>
    <scope>NUCLEOTIDE SEQUENCE</scope>
    <source>
        <strain evidence="1">10532</strain>
    </source>
</reference>
<protein>
    <submittedName>
        <fullName evidence="1">Uncharacterized protein</fullName>
    </submittedName>
</protein>
<proteinExistence type="predicted"/>
<name>A0A9D9HRA7_9SPIR</name>
<comment type="caution">
    <text evidence="1">The sequence shown here is derived from an EMBL/GenBank/DDBJ whole genome shotgun (WGS) entry which is preliminary data.</text>
</comment>
<dbReference type="AlphaFoldDB" id="A0A9D9HRA7"/>